<evidence type="ECO:0000256" key="3">
    <source>
        <dbReference type="ARBA" id="ARBA00006929"/>
    </source>
</evidence>
<dbReference type="PANTHER" id="PTHR34933:SF3">
    <property type="entry name" value="FLAGELLAR L-RING PROTEIN"/>
    <property type="match status" value="1"/>
</dbReference>
<dbReference type="Proteomes" id="UP000586093">
    <property type="component" value="Unassembled WGS sequence"/>
</dbReference>
<dbReference type="PRINTS" id="PR01008">
    <property type="entry name" value="FLGLRINGFLGH"/>
</dbReference>
<keyword evidence="12" id="KW-0969">Cilium</keyword>
<name>A0A839HFL8_9BURK</name>
<keyword evidence="5 9" id="KW-0732">Signal</keyword>
<evidence type="ECO:0000256" key="10">
    <source>
        <dbReference type="SAM" id="MobiDB-lite"/>
    </source>
</evidence>
<comment type="caution">
    <text evidence="12">The sequence shown here is derived from an EMBL/GenBank/DDBJ whole genome shotgun (WGS) entry which is preliminary data.</text>
</comment>
<keyword evidence="13" id="KW-1185">Reference proteome</keyword>
<keyword evidence="7 9" id="KW-0975">Bacterial flagellum</keyword>
<evidence type="ECO:0000313" key="12">
    <source>
        <dbReference type="EMBL" id="MBB1160655.1"/>
    </source>
</evidence>
<organism evidence="12 13">
    <name type="scientific">Aquariibacter albus</name>
    <dbReference type="NCBI Taxonomy" id="2759899"/>
    <lineage>
        <taxon>Bacteria</taxon>
        <taxon>Pseudomonadati</taxon>
        <taxon>Pseudomonadota</taxon>
        <taxon>Betaproteobacteria</taxon>
        <taxon>Burkholderiales</taxon>
        <taxon>Sphaerotilaceae</taxon>
        <taxon>Aquariibacter</taxon>
    </lineage>
</organism>
<evidence type="ECO:0000256" key="9">
    <source>
        <dbReference type="HAMAP-Rule" id="MF_00415"/>
    </source>
</evidence>
<accession>A0A839HFL8</accession>
<feature type="signal peptide" evidence="11">
    <location>
        <begin position="1"/>
        <end position="30"/>
    </location>
</feature>
<dbReference type="PROSITE" id="PS51257">
    <property type="entry name" value="PROKAR_LIPOPROTEIN"/>
    <property type="match status" value="1"/>
</dbReference>
<comment type="similarity">
    <text evidence="3 9">Belongs to the FlgH family.</text>
</comment>
<evidence type="ECO:0000256" key="11">
    <source>
        <dbReference type="SAM" id="SignalP"/>
    </source>
</evidence>
<evidence type="ECO:0000256" key="8">
    <source>
        <dbReference type="ARBA" id="ARBA00023237"/>
    </source>
</evidence>
<dbReference type="InterPro" id="IPR000527">
    <property type="entry name" value="Flag_Lring"/>
</dbReference>
<dbReference type="PANTHER" id="PTHR34933">
    <property type="entry name" value="FLAGELLAR L-RING PROTEIN"/>
    <property type="match status" value="1"/>
</dbReference>
<proteinExistence type="inferred from homology"/>
<evidence type="ECO:0000313" key="13">
    <source>
        <dbReference type="Proteomes" id="UP000586093"/>
    </source>
</evidence>
<sequence length="238" mass="24374">MDDRRLPPPPCRRRAPAPAGLALAAAALLAGCAGLSPRVEVPDTGPVRPAAVAAANPPAATGSLYAAAGYRPLFEDHRARHVGDTLQVRIVEKITASASSSSAIDKSGDVSAGVSAVPLLPPSVLNRASASGNSSNTYSGKGTTQSTNDFTGTMTVSVVEVLPNGHLLVTGEKQIGVNDAVDVLRFSGQVDPRSIQPGNSVASTSIANVRLEHRGRGAAADAQVIGWLARFFLSVLPI</sequence>
<dbReference type="RefSeq" id="WP_182660797.1">
    <property type="nucleotide sequence ID" value="NZ_JACIVI010000001.1"/>
</dbReference>
<keyword evidence="8 9" id="KW-0998">Cell outer membrane</keyword>
<comment type="function">
    <text evidence="1 9">Assembles around the rod to form the L-ring and probably protects the motor/basal body from shearing forces during rotation.</text>
</comment>
<dbReference type="Pfam" id="PF02107">
    <property type="entry name" value="FlgH"/>
    <property type="match status" value="1"/>
</dbReference>
<dbReference type="GO" id="GO:0009427">
    <property type="term" value="C:bacterial-type flagellum basal body, distal rod, L ring"/>
    <property type="evidence" value="ECO:0007669"/>
    <property type="project" value="InterPro"/>
</dbReference>
<evidence type="ECO:0000256" key="6">
    <source>
        <dbReference type="ARBA" id="ARBA00023136"/>
    </source>
</evidence>
<dbReference type="GO" id="GO:0009279">
    <property type="term" value="C:cell outer membrane"/>
    <property type="evidence" value="ECO:0007669"/>
    <property type="project" value="UniProtKB-SubCell"/>
</dbReference>
<dbReference type="EMBL" id="JACIVI010000001">
    <property type="protein sequence ID" value="MBB1160655.1"/>
    <property type="molecule type" value="Genomic_DNA"/>
</dbReference>
<reference evidence="12 13" key="1">
    <citation type="submission" date="2020-08" db="EMBL/GenBank/DDBJ databases">
        <title>Aquariorum lacteus gen. nov., sp. nov., a new member of the family Comamonadaceae, isolated from freshwater aquarium.</title>
        <authorList>
            <person name="Chun S.-J."/>
        </authorList>
    </citation>
    <scope>NUCLEOTIDE SEQUENCE [LARGE SCALE GENOMIC DNA]</scope>
    <source>
        <strain evidence="12 13">SJAQ100</strain>
    </source>
</reference>
<keyword evidence="12" id="KW-0966">Cell projection</keyword>
<feature type="chain" id="PRO_5032302385" description="Flagellar L-ring protein" evidence="11">
    <location>
        <begin position="31"/>
        <end position="238"/>
    </location>
</feature>
<evidence type="ECO:0000256" key="2">
    <source>
        <dbReference type="ARBA" id="ARBA00004370"/>
    </source>
</evidence>
<protein>
    <recommendedName>
        <fullName evidence="9">Flagellar L-ring protein</fullName>
    </recommendedName>
    <alternativeName>
        <fullName evidence="9">Basal body L-ring protein</fullName>
    </alternativeName>
</protein>
<evidence type="ECO:0000256" key="7">
    <source>
        <dbReference type="ARBA" id="ARBA00023143"/>
    </source>
</evidence>
<evidence type="ECO:0000256" key="5">
    <source>
        <dbReference type="ARBA" id="ARBA00022729"/>
    </source>
</evidence>
<gene>
    <name evidence="9" type="primary">flgH</name>
    <name evidence="12" type="ORF">H4F90_01500</name>
</gene>
<evidence type="ECO:0000256" key="4">
    <source>
        <dbReference type="ARBA" id="ARBA00011439"/>
    </source>
</evidence>
<keyword evidence="6 9" id="KW-0472">Membrane</keyword>
<keyword evidence="9" id="KW-0449">Lipoprotein</keyword>
<comment type="subunit">
    <text evidence="4 9">The basal body constitutes a major portion of the flagellar organelle and consists of four rings (L,P,S, and M) mounted on a central rod.</text>
</comment>
<feature type="region of interest" description="Disordered" evidence="10">
    <location>
        <begin position="128"/>
        <end position="147"/>
    </location>
</feature>
<evidence type="ECO:0000256" key="1">
    <source>
        <dbReference type="ARBA" id="ARBA00002591"/>
    </source>
</evidence>
<keyword evidence="12" id="KW-0282">Flagellum</keyword>
<dbReference type="AlphaFoldDB" id="A0A839HFL8"/>
<comment type="subcellular location">
    <subcellularLocation>
        <location evidence="9">Cell outer membrane</location>
        <topology evidence="9">Lipid-anchor</topology>
    </subcellularLocation>
    <subcellularLocation>
        <location evidence="9">Bacterial flagellum basal body</location>
    </subcellularLocation>
    <subcellularLocation>
        <location evidence="2">Membrane</location>
    </subcellularLocation>
</comment>
<dbReference type="HAMAP" id="MF_00415">
    <property type="entry name" value="FlgH"/>
    <property type="match status" value="1"/>
</dbReference>
<dbReference type="GO" id="GO:0071973">
    <property type="term" value="P:bacterial-type flagellum-dependent cell motility"/>
    <property type="evidence" value="ECO:0007669"/>
    <property type="project" value="InterPro"/>
</dbReference>
<dbReference type="GO" id="GO:0003774">
    <property type="term" value="F:cytoskeletal motor activity"/>
    <property type="evidence" value="ECO:0007669"/>
    <property type="project" value="InterPro"/>
</dbReference>